<feature type="binding site" evidence="4">
    <location>
        <position position="115"/>
    </location>
    <ligand>
        <name>FAD</name>
        <dbReference type="ChEBI" id="CHEBI:57692"/>
    </ligand>
</feature>
<gene>
    <name evidence="8" type="ORF">OKIT_1292</name>
</gene>
<evidence type="ECO:0000313" key="8">
    <source>
        <dbReference type="EMBL" id="EHN59375.1"/>
    </source>
</evidence>
<keyword evidence="2" id="KW-0285">Flavoprotein</keyword>
<dbReference type="OrthoDB" id="9800167at2"/>
<feature type="binding site" evidence="4">
    <location>
        <position position="301"/>
    </location>
    <ligand>
        <name>FAD</name>
        <dbReference type="ChEBI" id="CHEBI:57692"/>
    </ligand>
</feature>
<name>G9WGW7_9LACO</name>
<evidence type="ECO:0000259" key="7">
    <source>
        <dbReference type="Pfam" id="PF07992"/>
    </source>
</evidence>
<dbReference type="Pfam" id="PF02852">
    <property type="entry name" value="Pyr_redox_dim"/>
    <property type="match status" value="1"/>
</dbReference>
<dbReference type="AlphaFoldDB" id="G9WGW7"/>
<evidence type="ECO:0000259" key="6">
    <source>
        <dbReference type="Pfam" id="PF02852"/>
    </source>
</evidence>
<dbReference type="InterPro" id="IPR001100">
    <property type="entry name" value="Pyr_nuc-diS_OxRdtase"/>
</dbReference>
<dbReference type="InterPro" id="IPR016156">
    <property type="entry name" value="FAD/NAD-linked_Rdtase_dimer_sf"/>
</dbReference>
<evidence type="ECO:0000256" key="1">
    <source>
        <dbReference type="ARBA" id="ARBA00007532"/>
    </source>
</evidence>
<dbReference type="Pfam" id="PF07992">
    <property type="entry name" value="Pyr_redox_2"/>
    <property type="match status" value="1"/>
</dbReference>
<dbReference type="HOGENOM" id="CLU_016755_2_0_9"/>
<dbReference type="PANTHER" id="PTHR43014">
    <property type="entry name" value="MERCURIC REDUCTASE"/>
    <property type="match status" value="1"/>
</dbReference>
<dbReference type="GO" id="GO:0000166">
    <property type="term" value="F:nucleotide binding"/>
    <property type="evidence" value="ECO:0007669"/>
    <property type="project" value="UniProtKB-KW"/>
</dbReference>
<comment type="similarity">
    <text evidence="1">Belongs to the class-I pyridine nucleotide-disulfide oxidoreductase family.</text>
</comment>
<comment type="caution">
    <text evidence="8">The sequence shown here is derived from an EMBL/GenBank/DDBJ whole genome shotgun (WGS) entry which is preliminary data.</text>
</comment>
<feature type="domain" description="FAD/NAD(P)-binding" evidence="7">
    <location>
        <begin position="8"/>
        <end position="316"/>
    </location>
</feature>
<evidence type="ECO:0000256" key="5">
    <source>
        <dbReference type="PIRSR" id="PIRSR000350-4"/>
    </source>
</evidence>
<comment type="cofactor">
    <cofactor evidence="4">
        <name>FAD</name>
        <dbReference type="ChEBI" id="CHEBI:57692"/>
    </cofactor>
    <text evidence="4">Binds 1 FAD per subunit.</text>
</comment>
<dbReference type="PIRSF" id="PIRSF000350">
    <property type="entry name" value="Mercury_reductase_MerA"/>
    <property type="match status" value="1"/>
</dbReference>
<dbReference type="PRINTS" id="PR00411">
    <property type="entry name" value="PNDRDTASEI"/>
</dbReference>
<proteinExistence type="inferred from homology"/>
<dbReference type="eggNOG" id="COG1249">
    <property type="taxonomic scope" value="Bacteria"/>
</dbReference>
<evidence type="ECO:0000256" key="4">
    <source>
        <dbReference type="PIRSR" id="PIRSR000350-3"/>
    </source>
</evidence>
<dbReference type="Proteomes" id="UP000004959">
    <property type="component" value="Chromosome"/>
</dbReference>
<feature type="disulfide bond" description="Redox-active" evidence="5">
    <location>
        <begin position="45"/>
        <end position="50"/>
    </location>
</feature>
<dbReference type="GO" id="GO:0016491">
    <property type="term" value="F:oxidoreductase activity"/>
    <property type="evidence" value="ECO:0007669"/>
    <property type="project" value="InterPro"/>
</dbReference>
<dbReference type="PATRIC" id="fig|1045004.4.peg.1267"/>
<dbReference type="Gene3D" id="3.30.390.30">
    <property type="match status" value="1"/>
</dbReference>
<dbReference type="STRING" id="336988.NT96_00105"/>
<dbReference type="PANTHER" id="PTHR43014:SF5">
    <property type="entry name" value="GLUTATHIONE REDUCTASE (NADPH)"/>
    <property type="match status" value="1"/>
</dbReference>
<dbReference type="SUPFAM" id="SSF55424">
    <property type="entry name" value="FAD/NAD-linked reductases, dimerisation (C-terminal) domain"/>
    <property type="match status" value="1"/>
</dbReference>
<dbReference type="RefSeq" id="WP_007746252.1">
    <property type="nucleotide sequence ID" value="NZ_CM001398.1"/>
</dbReference>
<keyword evidence="4" id="KW-0547">Nucleotide-binding</keyword>
<dbReference type="InterPro" id="IPR036188">
    <property type="entry name" value="FAD/NAD-bd_sf"/>
</dbReference>
<dbReference type="PRINTS" id="PR00368">
    <property type="entry name" value="FADPNR"/>
</dbReference>
<reference evidence="8 9" key="1">
    <citation type="journal article" date="2012" name="PLoS ONE">
        <title>Functional divergence in the genus oenococcus as predicted by genome sequencing of the newly-described species, Oenococcus kitaharae.</title>
        <authorList>
            <person name="Borneman A.R."/>
            <person name="McCarthy J.M."/>
            <person name="Chambers P.J."/>
            <person name="Bartowsky E.J."/>
        </authorList>
    </citation>
    <scope>NUCLEOTIDE SEQUENCE [LARGE SCALE GENOMIC DNA]</scope>
    <source>
        <strain evidence="9">DSM17330</strain>
    </source>
</reference>
<evidence type="ECO:0000256" key="2">
    <source>
        <dbReference type="ARBA" id="ARBA00022630"/>
    </source>
</evidence>
<feature type="domain" description="Pyridine nucleotide-disulphide oxidoreductase dimerisation" evidence="6">
    <location>
        <begin position="338"/>
        <end position="440"/>
    </location>
</feature>
<keyword evidence="3 4" id="KW-0274">FAD</keyword>
<sequence length="446" mass="47631">MPDKQFDYDVLYIGSGHGTFDGAIPLAAKGYKVAVVEADLIGGTCPNRGCNAKIILDMPVALRRQFEDLNGVVTGGVAIDWSQNVAHKDEVIGVLPGFIGGLLDSVHIDVIHGKGVLEDPHTVSIDGTLKTAGKIVIATGLRPNRLDIPGIDLAHDSSDFMNLTKMPKKITIIGAGYIAMEFATIASATGADVTVLLRGDKALRAFHQEFVETIISDLEKHGVAFKRETSVTELKAAGDQIEVLTSDGQSSTTDWVLDATGRIPNVENIGLEKVGVHYTAKGVTVNDHLQTSVPSIYASGDVIDKTQPKLTPTAIFESKYLSAQFAGESSDPIKYPVIPSVVFTTPRLAKAGVSPETAAAAPSDYTVSANHIPDDWYRQASKETLGDNLLVFDKAHHLVGATEVSNQAENVINSLLPAIEFKFGPAELNRLVYLFPSITSAAYGQL</sequence>
<dbReference type="SUPFAM" id="SSF51905">
    <property type="entry name" value="FAD/NAD(P)-binding domain"/>
    <property type="match status" value="1"/>
</dbReference>
<keyword evidence="4" id="KW-0520">NAD</keyword>
<keyword evidence="9" id="KW-1185">Reference proteome</keyword>
<evidence type="ECO:0000313" key="9">
    <source>
        <dbReference type="Proteomes" id="UP000004959"/>
    </source>
</evidence>
<dbReference type="InterPro" id="IPR004099">
    <property type="entry name" value="Pyr_nucl-diS_OxRdtase_dimer"/>
</dbReference>
<organism evidence="8 9">
    <name type="scientific">Oenococcus kitaharae DSM 17330</name>
    <dbReference type="NCBI Taxonomy" id="1045004"/>
    <lineage>
        <taxon>Bacteria</taxon>
        <taxon>Bacillati</taxon>
        <taxon>Bacillota</taxon>
        <taxon>Bacilli</taxon>
        <taxon>Lactobacillales</taxon>
        <taxon>Lactobacillaceae</taxon>
        <taxon>Oenococcus</taxon>
    </lineage>
</organism>
<feature type="binding site" evidence="4">
    <location>
        <begin position="174"/>
        <end position="181"/>
    </location>
    <ligand>
        <name>NAD(+)</name>
        <dbReference type="ChEBI" id="CHEBI:57540"/>
    </ligand>
</feature>
<feature type="binding site" evidence="4">
    <location>
        <position position="261"/>
    </location>
    <ligand>
        <name>NAD(+)</name>
        <dbReference type="ChEBI" id="CHEBI:57540"/>
    </ligand>
</feature>
<dbReference type="InterPro" id="IPR023753">
    <property type="entry name" value="FAD/NAD-binding_dom"/>
</dbReference>
<accession>G9WGW7</accession>
<evidence type="ECO:0000256" key="3">
    <source>
        <dbReference type="ARBA" id="ARBA00022827"/>
    </source>
</evidence>
<dbReference type="Gene3D" id="3.50.50.60">
    <property type="entry name" value="FAD/NAD(P)-binding domain"/>
    <property type="match status" value="2"/>
</dbReference>
<protein>
    <submittedName>
        <fullName evidence="8">Glutathione reductase-like protein</fullName>
    </submittedName>
</protein>
<dbReference type="EMBL" id="AFVZ01000001">
    <property type="protein sequence ID" value="EHN59375.1"/>
    <property type="molecule type" value="Genomic_DNA"/>
</dbReference>